<dbReference type="PANTHER" id="PTHR43798:SF33">
    <property type="entry name" value="HYDROLASE, PUTATIVE (AFU_ORTHOLOGUE AFUA_2G14860)-RELATED"/>
    <property type="match status" value="1"/>
</dbReference>
<keyword evidence="2" id="KW-0378">Hydrolase</keyword>
<dbReference type="Pfam" id="PF00561">
    <property type="entry name" value="Abhydrolase_1"/>
    <property type="match status" value="1"/>
</dbReference>
<dbReference type="OrthoDB" id="408373at2759"/>
<dbReference type="STRING" id="90262.A0A1X2IKD2"/>
<dbReference type="GO" id="GO:0047372">
    <property type="term" value="F:monoacylglycerol lipase activity"/>
    <property type="evidence" value="ECO:0007669"/>
    <property type="project" value="TreeGrafter"/>
</dbReference>
<proteinExistence type="predicted"/>
<feature type="domain" description="AB hydrolase-1" evidence="1">
    <location>
        <begin position="58"/>
        <end position="303"/>
    </location>
</feature>
<dbReference type="InterPro" id="IPR050266">
    <property type="entry name" value="AB_hydrolase_sf"/>
</dbReference>
<dbReference type="GO" id="GO:0016020">
    <property type="term" value="C:membrane"/>
    <property type="evidence" value="ECO:0007669"/>
    <property type="project" value="TreeGrafter"/>
</dbReference>
<evidence type="ECO:0000313" key="2">
    <source>
        <dbReference type="EMBL" id="ORZ18031.1"/>
    </source>
</evidence>
<evidence type="ECO:0000259" key="1">
    <source>
        <dbReference type="Pfam" id="PF00561"/>
    </source>
</evidence>
<organism evidence="2 3">
    <name type="scientific">Absidia repens</name>
    <dbReference type="NCBI Taxonomy" id="90262"/>
    <lineage>
        <taxon>Eukaryota</taxon>
        <taxon>Fungi</taxon>
        <taxon>Fungi incertae sedis</taxon>
        <taxon>Mucoromycota</taxon>
        <taxon>Mucoromycotina</taxon>
        <taxon>Mucoromycetes</taxon>
        <taxon>Mucorales</taxon>
        <taxon>Cunninghamellaceae</taxon>
        <taxon>Absidia</taxon>
    </lineage>
</organism>
<dbReference type="EMBL" id="MCGE01000009">
    <property type="protein sequence ID" value="ORZ18031.1"/>
    <property type="molecule type" value="Genomic_DNA"/>
</dbReference>
<accession>A0A1X2IKD2</accession>
<dbReference type="PANTHER" id="PTHR43798">
    <property type="entry name" value="MONOACYLGLYCEROL LIPASE"/>
    <property type="match status" value="1"/>
</dbReference>
<sequence>MAIIFQGKSFTDTRRTLPSLYEQPSELYSPDFYDGGHDLILPMGRMRYWEFGPENGKRVLLIHGISTGSSTYDKLSRLLAEKNHRVLVFDLWGRGYSDAPSTYYDESLYVTQVALLLQKVGWKKTDIIGVSLGGGIASSFTAFYPEFVNKLVLIAPAGLMDKDDLPWSGKLARHPLMRHVTSLPMIRPLALLGVKSFYKSARKSPMNPESNTVAQIALYQFEHHPGFLRAFLGTVMDFPFYGLHERYQTVGRLCNTSSLHVMALWGDADKTVPFDNTKLLKKYVPKAKIQVYPGGGHDIIIQEHDKVANDILHFLR</sequence>
<protein>
    <submittedName>
        <fullName evidence="2">Alpha/Beta hydrolase protein</fullName>
    </submittedName>
</protein>
<reference evidence="2 3" key="1">
    <citation type="submission" date="2016-07" db="EMBL/GenBank/DDBJ databases">
        <title>Pervasive Adenine N6-methylation of Active Genes in Fungi.</title>
        <authorList>
            <consortium name="DOE Joint Genome Institute"/>
            <person name="Mondo S.J."/>
            <person name="Dannebaum R.O."/>
            <person name="Kuo R.C."/>
            <person name="Labutti K."/>
            <person name="Haridas S."/>
            <person name="Kuo A."/>
            <person name="Salamov A."/>
            <person name="Ahrendt S.R."/>
            <person name="Lipzen A."/>
            <person name="Sullivan W."/>
            <person name="Andreopoulos W.B."/>
            <person name="Clum A."/>
            <person name="Lindquist E."/>
            <person name="Daum C."/>
            <person name="Ramamoorthy G.K."/>
            <person name="Gryganskyi A."/>
            <person name="Culley D."/>
            <person name="Magnuson J.K."/>
            <person name="James T.Y."/>
            <person name="O'Malley M.A."/>
            <person name="Stajich J.E."/>
            <person name="Spatafora J.W."/>
            <person name="Visel A."/>
            <person name="Grigoriev I.V."/>
        </authorList>
    </citation>
    <scope>NUCLEOTIDE SEQUENCE [LARGE SCALE GENOMIC DNA]</scope>
    <source>
        <strain evidence="2 3">NRRL 1336</strain>
    </source>
</reference>
<keyword evidence="3" id="KW-1185">Reference proteome</keyword>
<dbReference type="GO" id="GO:0046464">
    <property type="term" value="P:acylglycerol catabolic process"/>
    <property type="evidence" value="ECO:0007669"/>
    <property type="project" value="TreeGrafter"/>
</dbReference>
<gene>
    <name evidence="2" type="ORF">BCR42DRAFT_460472</name>
</gene>
<dbReference type="AlphaFoldDB" id="A0A1X2IKD2"/>
<name>A0A1X2IKD2_9FUNG</name>
<dbReference type="InterPro" id="IPR000073">
    <property type="entry name" value="AB_hydrolase_1"/>
</dbReference>
<comment type="caution">
    <text evidence="2">The sequence shown here is derived from an EMBL/GenBank/DDBJ whole genome shotgun (WGS) entry which is preliminary data.</text>
</comment>
<dbReference type="Proteomes" id="UP000193560">
    <property type="component" value="Unassembled WGS sequence"/>
</dbReference>
<dbReference type="Gene3D" id="3.40.50.1820">
    <property type="entry name" value="alpha/beta hydrolase"/>
    <property type="match status" value="1"/>
</dbReference>
<dbReference type="InterPro" id="IPR029058">
    <property type="entry name" value="AB_hydrolase_fold"/>
</dbReference>
<dbReference type="PRINTS" id="PR00111">
    <property type="entry name" value="ABHYDROLASE"/>
</dbReference>
<evidence type="ECO:0000313" key="3">
    <source>
        <dbReference type="Proteomes" id="UP000193560"/>
    </source>
</evidence>
<dbReference type="SUPFAM" id="SSF53474">
    <property type="entry name" value="alpha/beta-Hydrolases"/>
    <property type="match status" value="1"/>
</dbReference>